<evidence type="ECO:0000256" key="1">
    <source>
        <dbReference type="SAM" id="MobiDB-lite"/>
    </source>
</evidence>
<feature type="compositionally biased region" description="Pro residues" evidence="1">
    <location>
        <begin position="113"/>
        <end position="128"/>
    </location>
</feature>
<evidence type="ECO:0000313" key="2">
    <source>
        <dbReference type="EMBL" id="EMS56596.1"/>
    </source>
</evidence>
<feature type="region of interest" description="Disordered" evidence="1">
    <location>
        <begin position="80"/>
        <end position="128"/>
    </location>
</feature>
<sequence length="128" mass="13413">MAISSHVLELAVAKPCAAKLLPWRPRCTSAPSSPQPLPASSSNQQAVLAVPALSVSPPLRFPHVALPLSSALALFFAGNRAPQRRHEPSATREPSPCQVRPPAGVHLAGNLLPTPPPPRDPPWPTLGA</sequence>
<organism evidence="2">
    <name type="scientific">Triticum urartu</name>
    <name type="common">Red wild einkorn</name>
    <name type="synonym">Crithodium urartu</name>
    <dbReference type="NCBI Taxonomy" id="4572"/>
    <lineage>
        <taxon>Eukaryota</taxon>
        <taxon>Viridiplantae</taxon>
        <taxon>Streptophyta</taxon>
        <taxon>Embryophyta</taxon>
        <taxon>Tracheophyta</taxon>
        <taxon>Spermatophyta</taxon>
        <taxon>Magnoliopsida</taxon>
        <taxon>Liliopsida</taxon>
        <taxon>Poales</taxon>
        <taxon>Poaceae</taxon>
        <taxon>BOP clade</taxon>
        <taxon>Pooideae</taxon>
        <taxon>Triticodae</taxon>
        <taxon>Triticeae</taxon>
        <taxon>Triticinae</taxon>
        <taxon>Triticum</taxon>
    </lineage>
</organism>
<dbReference type="EMBL" id="KD156083">
    <property type="protein sequence ID" value="EMS56596.1"/>
    <property type="molecule type" value="Genomic_DNA"/>
</dbReference>
<proteinExistence type="predicted"/>
<dbReference type="AlphaFoldDB" id="M7ZAE8"/>
<protein>
    <submittedName>
        <fullName evidence="2">Uncharacterized protein</fullName>
    </submittedName>
</protein>
<reference evidence="2" key="1">
    <citation type="journal article" date="2013" name="Nature">
        <title>Draft genome of the wheat A-genome progenitor Triticum urartu.</title>
        <authorList>
            <person name="Ling H.Q."/>
            <person name="Zhao S."/>
            <person name="Liu D."/>
            <person name="Wang J."/>
            <person name="Sun H."/>
            <person name="Zhang C."/>
            <person name="Fan H."/>
            <person name="Li D."/>
            <person name="Dong L."/>
            <person name="Tao Y."/>
            <person name="Gao C."/>
            <person name="Wu H."/>
            <person name="Li Y."/>
            <person name="Cui Y."/>
            <person name="Guo X."/>
            <person name="Zheng S."/>
            <person name="Wang B."/>
            <person name="Yu K."/>
            <person name="Liang Q."/>
            <person name="Yang W."/>
            <person name="Lou X."/>
            <person name="Chen J."/>
            <person name="Feng M."/>
            <person name="Jian J."/>
            <person name="Zhang X."/>
            <person name="Luo G."/>
            <person name="Jiang Y."/>
            <person name="Liu J."/>
            <person name="Wang Z."/>
            <person name="Sha Y."/>
            <person name="Zhang B."/>
            <person name="Wu H."/>
            <person name="Tang D."/>
            <person name="Shen Q."/>
            <person name="Xue P."/>
            <person name="Zou S."/>
            <person name="Wang X."/>
            <person name="Liu X."/>
            <person name="Wang F."/>
            <person name="Yang Y."/>
            <person name="An X."/>
            <person name="Dong Z."/>
            <person name="Zhang K."/>
            <person name="Zhang X."/>
            <person name="Luo M.C."/>
            <person name="Dvorak J."/>
            <person name="Tong Y."/>
            <person name="Wang J."/>
            <person name="Yang H."/>
            <person name="Li Z."/>
            <person name="Wang D."/>
            <person name="Zhang A."/>
            <person name="Wang J."/>
        </authorList>
    </citation>
    <scope>NUCLEOTIDE SEQUENCE</scope>
</reference>
<name>M7ZAE8_TRIUA</name>
<accession>M7ZAE8</accession>
<gene>
    <name evidence="2" type="ORF">TRIUR3_17114</name>
</gene>